<evidence type="ECO:0000313" key="2">
    <source>
        <dbReference type="EnsemblMetazoa" id="Aqu2.1.22452_001"/>
    </source>
</evidence>
<name>A0A1X7U3J0_AMPQE</name>
<evidence type="ECO:0008006" key="3">
    <source>
        <dbReference type="Google" id="ProtNLM"/>
    </source>
</evidence>
<evidence type="ECO:0000256" key="1">
    <source>
        <dbReference type="SAM" id="MobiDB-lite"/>
    </source>
</evidence>
<dbReference type="InterPro" id="IPR043128">
    <property type="entry name" value="Rev_trsase/Diguanyl_cyclase"/>
</dbReference>
<feature type="compositionally biased region" description="Basic and acidic residues" evidence="1">
    <location>
        <begin position="121"/>
        <end position="144"/>
    </location>
</feature>
<proteinExistence type="predicted"/>
<dbReference type="Gene3D" id="3.10.10.10">
    <property type="entry name" value="HIV Type 1 Reverse Transcriptase, subunit A, domain 1"/>
    <property type="match status" value="1"/>
</dbReference>
<dbReference type="SUPFAM" id="SSF56672">
    <property type="entry name" value="DNA/RNA polymerases"/>
    <property type="match status" value="1"/>
</dbReference>
<dbReference type="InParanoid" id="A0A1X7U3J0"/>
<dbReference type="EnsemblMetazoa" id="Aqu2.1.22452_001">
    <property type="protein sequence ID" value="Aqu2.1.22452_001"/>
    <property type="gene ID" value="Aqu2.1.22452"/>
</dbReference>
<dbReference type="Gene3D" id="3.30.70.270">
    <property type="match status" value="1"/>
</dbReference>
<feature type="compositionally biased region" description="Polar residues" evidence="1">
    <location>
        <begin position="95"/>
        <end position="110"/>
    </location>
</feature>
<protein>
    <recommendedName>
        <fullName evidence="3">Reverse transcriptase domain-containing protein</fullName>
    </recommendedName>
</protein>
<dbReference type="InterPro" id="IPR043502">
    <property type="entry name" value="DNA/RNA_pol_sf"/>
</dbReference>
<sequence>MKVDLKAAYLTIPIHQSDRQFLRFSTESQDFQVNYLPFGLSRAHWVITKTLANPAQRTRCQACGIHRRHSSPGKESGKNATPHRGFDIPPGETELCSTSRQICQTTNPKNRSPRNDGQLGNERDTPPRPGNKETEKRGSHDDQRQASSSYCSRSVTLTGEIQISFQSKSSSPTILQGITERFV</sequence>
<accession>A0A1X7U3J0</accession>
<organism evidence="2">
    <name type="scientific">Amphimedon queenslandica</name>
    <name type="common">Sponge</name>
    <dbReference type="NCBI Taxonomy" id="400682"/>
    <lineage>
        <taxon>Eukaryota</taxon>
        <taxon>Metazoa</taxon>
        <taxon>Porifera</taxon>
        <taxon>Demospongiae</taxon>
        <taxon>Heteroscleromorpha</taxon>
        <taxon>Haplosclerida</taxon>
        <taxon>Niphatidae</taxon>
        <taxon>Amphimedon</taxon>
    </lineage>
</organism>
<reference evidence="2" key="1">
    <citation type="submission" date="2017-05" db="UniProtKB">
        <authorList>
            <consortium name="EnsemblMetazoa"/>
        </authorList>
    </citation>
    <scope>IDENTIFICATION</scope>
</reference>
<dbReference type="AlphaFoldDB" id="A0A1X7U3J0"/>
<feature type="region of interest" description="Disordered" evidence="1">
    <location>
        <begin position="65"/>
        <end position="152"/>
    </location>
</feature>